<dbReference type="Pfam" id="PF00385">
    <property type="entry name" value="Chromo"/>
    <property type="match status" value="1"/>
</dbReference>
<evidence type="ECO:0000259" key="7">
    <source>
        <dbReference type="PROSITE" id="PS50013"/>
    </source>
</evidence>
<dbReference type="Proteomes" id="UP001497744">
    <property type="component" value="Unassembled WGS sequence"/>
</dbReference>
<feature type="domain" description="Chromo" evidence="7">
    <location>
        <begin position="19"/>
        <end position="81"/>
    </location>
</feature>
<dbReference type="Gene3D" id="2.40.50.40">
    <property type="match status" value="2"/>
</dbReference>
<comment type="caution">
    <text evidence="8">The sequence shown here is derived from an EMBL/GenBank/DDBJ whole genome shotgun (WGS) entry which is preliminary data.</text>
</comment>
<dbReference type="GO" id="GO:0005524">
    <property type="term" value="F:ATP binding"/>
    <property type="evidence" value="ECO:0007669"/>
    <property type="project" value="UniProtKB-KW"/>
</dbReference>
<feature type="domain" description="Chromo" evidence="7">
    <location>
        <begin position="193"/>
        <end position="228"/>
    </location>
</feature>
<dbReference type="SUPFAM" id="SSF52540">
    <property type="entry name" value="P-loop containing nucleoside triphosphate hydrolases"/>
    <property type="match status" value="1"/>
</dbReference>
<dbReference type="PROSITE" id="PS50013">
    <property type="entry name" value="CHROMO_2"/>
    <property type="match status" value="2"/>
</dbReference>
<evidence type="ECO:0000256" key="1">
    <source>
        <dbReference type="ARBA" id="ARBA00004123"/>
    </source>
</evidence>
<dbReference type="NCBIfam" id="NF040713">
    <property type="entry name" value="ZapE"/>
    <property type="match status" value="1"/>
</dbReference>
<dbReference type="PROSITE" id="PS00598">
    <property type="entry name" value="CHROMO_1"/>
    <property type="match status" value="1"/>
</dbReference>
<keyword evidence="9" id="KW-1185">Reference proteome</keyword>
<dbReference type="InterPro" id="IPR023780">
    <property type="entry name" value="Chromo_domain"/>
</dbReference>
<dbReference type="GeneID" id="94193154"/>
<reference evidence="8 9" key="1">
    <citation type="submission" date="2021-06" db="EMBL/GenBank/DDBJ databases">
        <title>Genome sequence of Babesia caballi.</title>
        <authorList>
            <person name="Yamagishi J."/>
            <person name="Kidaka T."/>
            <person name="Ochi A."/>
        </authorList>
    </citation>
    <scope>NUCLEOTIDE SEQUENCE [LARGE SCALE GENOMIC DNA]</scope>
    <source>
        <strain evidence="8">USDA-D6B2</strain>
    </source>
</reference>
<gene>
    <name evidence="8" type="ORF">BcabD6B2_11060</name>
</gene>
<dbReference type="InterPro" id="IPR017984">
    <property type="entry name" value="Chromo_dom_subgr"/>
</dbReference>
<organism evidence="8 9">
    <name type="scientific">Babesia caballi</name>
    <dbReference type="NCBI Taxonomy" id="5871"/>
    <lineage>
        <taxon>Eukaryota</taxon>
        <taxon>Sar</taxon>
        <taxon>Alveolata</taxon>
        <taxon>Apicomplexa</taxon>
        <taxon>Aconoidasida</taxon>
        <taxon>Piroplasmida</taxon>
        <taxon>Babesiidae</taxon>
        <taxon>Babesia</taxon>
    </lineage>
</organism>
<feature type="region of interest" description="Disordered" evidence="6">
    <location>
        <begin position="69"/>
        <end position="165"/>
    </location>
</feature>
<evidence type="ECO:0000256" key="3">
    <source>
        <dbReference type="ARBA" id="ARBA00022741"/>
    </source>
</evidence>
<dbReference type="PANTHER" id="PTHR12169:SF6">
    <property type="entry name" value="AFG1-LIKE ATPASE"/>
    <property type="match status" value="1"/>
</dbReference>
<dbReference type="CDD" id="cd00024">
    <property type="entry name" value="CD_CSD"/>
    <property type="match status" value="1"/>
</dbReference>
<feature type="compositionally biased region" description="Low complexity" evidence="6">
    <location>
        <begin position="120"/>
        <end position="129"/>
    </location>
</feature>
<keyword evidence="3" id="KW-0547">Nucleotide-binding</keyword>
<comment type="similarity">
    <text evidence="2">Belongs to the AFG1 ATPase family.</text>
</comment>
<dbReference type="SUPFAM" id="SSF54160">
    <property type="entry name" value="Chromo domain-like"/>
    <property type="match status" value="2"/>
</dbReference>
<feature type="compositionally biased region" description="Low complexity" evidence="6">
    <location>
        <begin position="80"/>
        <end position="98"/>
    </location>
</feature>
<evidence type="ECO:0000256" key="6">
    <source>
        <dbReference type="SAM" id="MobiDB-lite"/>
    </source>
</evidence>
<dbReference type="InterPro" id="IPR000953">
    <property type="entry name" value="Chromo/chromo_shadow_dom"/>
</dbReference>
<keyword evidence="5" id="KW-0539">Nucleus</keyword>
<dbReference type="GO" id="GO:0005739">
    <property type="term" value="C:mitochondrion"/>
    <property type="evidence" value="ECO:0007669"/>
    <property type="project" value="TreeGrafter"/>
</dbReference>
<proteinExistence type="inferred from homology"/>
<evidence type="ECO:0000256" key="5">
    <source>
        <dbReference type="ARBA" id="ARBA00023242"/>
    </source>
</evidence>
<evidence type="ECO:0000256" key="2">
    <source>
        <dbReference type="ARBA" id="ARBA00010322"/>
    </source>
</evidence>
<dbReference type="InterPro" id="IPR027417">
    <property type="entry name" value="P-loop_NTPase"/>
</dbReference>
<evidence type="ECO:0000256" key="4">
    <source>
        <dbReference type="ARBA" id="ARBA00022840"/>
    </source>
</evidence>
<dbReference type="PANTHER" id="PTHR12169">
    <property type="entry name" value="ATPASE N2B"/>
    <property type="match status" value="1"/>
</dbReference>
<accession>A0AAV4LPA3</accession>
<dbReference type="Pfam" id="PF03969">
    <property type="entry name" value="AFG1_ATPase"/>
    <property type="match status" value="1"/>
</dbReference>
<dbReference type="SMART" id="SM00298">
    <property type="entry name" value="CHROMO"/>
    <property type="match status" value="2"/>
</dbReference>
<dbReference type="AlphaFoldDB" id="A0AAV4LPA3"/>
<dbReference type="EMBL" id="BPLF01000001">
    <property type="protein sequence ID" value="GIX61671.1"/>
    <property type="molecule type" value="Genomic_DNA"/>
</dbReference>
<sequence length="769" mass="86209">MKQKKSPSVETDDKSEDEYEVEDILDFRMFKKQPKYLVKWKGFTDSDNTWEPEANLTNLPAFASKMKTLKQARIAATNKSQTPSTSSSTGRSEASSKSAPRPAATEENQQPAKKHKKAPESAVASSPSRAPAPAPGSSPERADTPASPAEHKVPSPEPAQNGHGTGLVQAPAELAEEPLKEVVQVAAEPEEAVEVEDLLDYKPRFKKDYFLVRWKGDWEDSWEPRHNLLIVGDLMNRMIDLKMSYLRIYGPSDMEEDVFVTVQSIRISGSATLSAVVVEMTRSLIVNVSGARKHELRDCVEKVKQGVALARQQSAIDTRPEPRGWLASFTRASPAPAVRGMYIYGGVGQGKTMLMDTFYDKVSSQKLRLHFHDFMIRVQREMHAQKGASSGDVMEVVARRVLGDARVLCLDEFFVNHISDAMVLKPLFENLFKMGVVVVCTSNRPPEDLYVGGLNRDRFLPFIPLLKSRCDLFNLQARDFRQEHNFSVSQEPVERAYFFDPSDDEQALLSEFRRRNYQKGIEENVTVKVSNLRSVTVPMASGPEAYFRFSNLCGSQPSSGDTGDISKVSLGTEAFIALAGRFHTFWVAQVPQFDASNDMDGRLRSFMLFIDVLYERNTKLIMACKVPLLRLFGIVGIVKVADEFQGKLSSRYASPEEFCAAYPAPLSNDEFLKMTADLGLAEGPSKLMFEAVLPPDERSVGAQRIWDICENHRRLLRGEAPSTPHLYRFDAKDESVLENEFICSRALSRLFHMSSGNYLLQHRARTESS</sequence>
<dbReference type="Gene3D" id="3.40.50.300">
    <property type="entry name" value="P-loop containing nucleotide triphosphate hydrolases"/>
    <property type="match status" value="1"/>
</dbReference>
<comment type="subcellular location">
    <subcellularLocation>
        <location evidence="1">Nucleus</location>
    </subcellularLocation>
</comment>
<evidence type="ECO:0000313" key="9">
    <source>
        <dbReference type="Proteomes" id="UP001497744"/>
    </source>
</evidence>
<protein>
    <submittedName>
        <fullName evidence="8">ATPase, AFG1 family protein</fullName>
    </submittedName>
</protein>
<dbReference type="InterPro" id="IPR023779">
    <property type="entry name" value="Chromodomain_CS"/>
</dbReference>
<dbReference type="RefSeq" id="XP_067713742.1">
    <property type="nucleotide sequence ID" value="XM_067857641.1"/>
</dbReference>
<feature type="region of interest" description="Disordered" evidence="6">
    <location>
        <begin position="1"/>
        <end position="20"/>
    </location>
</feature>
<keyword evidence="4" id="KW-0067">ATP-binding</keyword>
<dbReference type="GO" id="GO:0005634">
    <property type="term" value="C:nucleus"/>
    <property type="evidence" value="ECO:0007669"/>
    <property type="project" value="UniProtKB-SubCell"/>
</dbReference>
<name>A0AAV4LPA3_BABCB</name>
<dbReference type="InterPro" id="IPR005654">
    <property type="entry name" value="ATPase_AFG1-like"/>
</dbReference>
<dbReference type="InterPro" id="IPR016197">
    <property type="entry name" value="Chromo-like_dom_sf"/>
</dbReference>
<dbReference type="PRINTS" id="PR00504">
    <property type="entry name" value="CHROMODOMAIN"/>
</dbReference>
<dbReference type="GO" id="GO:0016887">
    <property type="term" value="F:ATP hydrolysis activity"/>
    <property type="evidence" value="ECO:0007669"/>
    <property type="project" value="InterPro"/>
</dbReference>
<evidence type="ECO:0000313" key="8">
    <source>
        <dbReference type="EMBL" id="GIX61671.1"/>
    </source>
</evidence>